<dbReference type="CDD" id="cd22584">
    <property type="entry name" value="Rcat_RBR_unk"/>
    <property type="match status" value="1"/>
</dbReference>
<organism evidence="10 11">
    <name type="scientific">Paraglomus occultum</name>
    <dbReference type="NCBI Taxonomy" id="144539"/>
    <lineage>
        <taxon>Eukaryota</taxon>
        <taxon>Fungi</taxon>
        <taxon>Fungi incertae sedis</taxon>
        <taxon>Mucoromycota</taxon>
        <taxon>Glomeromycotina</taxon>
        <taxon>Glomeromycetes</taxon>
        <taxon>Paraglomerales</taxon>
        <taxon>Paraglomeraceae</taxon>
        <taxon>Paraglomus</taxon>
    </lineage>
</organism>
<name>A0A9N9FCZ2_9GLOM</name>
<dbReference type="EC" id="2.3.2.31" evidence="2"/>
<accession>A0A9N9FCZ2</accession>
<dbReference type="GO" id="GO:0061630">
    <property type="term" value="F:ubiquitin protein ligase activity"/>
    <property type="evidence" value="ECO:0007669"/>
    <property type="project" value="UniProtKB-EC"/>
</dbReference>
<evidence type="ECO:0000313" key="10">
    <source>
        <dbReference type="EMBL" id="CAG8524448.1"/>
    </source>
</evidence>
<keyword evidence="7" id="KW-0833">Ubl conjugation pathway</keyword>
<feature type="domain" description="RING-type" evidence="9">
    <location>
        <begin position="181"/>
        <end position="366"/>
    </location>
</feature>
<dbReference type="Gene3D" id="1.20.120.1750">
    <property type="match status" value="1"/>
</dbReference>
<evidence type="ECO:0000259" key="9">
    <source>
        <dbReference type="PROSITE" id="PS51873"/>
    </source>
</evidence>
<evidence type="ECO:0000256" key="1">
    <source>
        <dbReference type="ARBA" id="ARBA00001798"/>
    </source>
</evidence>
<dbReference type="PROSITE" id="PS51873">
    <property type="entry name" value="TRIAD"/>
    <property type="match status" value="1"/>
</dbReference>
<dbReference type="InterPro" id="IPR031127">
    <property type="entry name" value="E3_UB_ligase_RBR"/>
</dbReference>
<dbReference type="PROSITE" id="PS00518">
    <property type="entry name" value="ZF_RING_1"/>
    <property type="match status" value="1"/>
</dbReference>
<evidence type="ECO:0000256" key="2">
    <source>
        <dbReference type="ARBA" id="ARBA00012251"/>
    </source>
</evidence>
<dbReference type="OrthoDB" id="442087at2759"/>
<keyword evidence="6" id="KW-0863">Zinc-finger</keyword>
<evidence type="ECO:0000256" key="6">
    <source>
        <dbReference type="ARBA" id="ARBA00022771"/>
    </source>
</evidence>
<dbReference type="InterPro" id="IPR044066">
    <property type="entry name" value="TRIAD_supradom"/>
</dbReference>
<protein>
    <recommendedName>
        <fullName evidence="2">RBR-type E3 ubiquitin transferase</fullName>
        <ecNumber evidence="2">2.3.2.31</ecNumber>
    </recommendedName>
</protein>
<evidence type="ECO:0000256" key="3">
    <source>
        <dbReference type="ARBA" id="ARBA00022679"/>
    </source>
</evidence>
<dbReference type="PANTHER" id="PTHR11685">
    <property type="entry name" value="RBR FAMILY RING FINGER AND IBR DOMAIN-CONTAINING"/>
    <property type="match status" value="1"/>
</dbReference>
<comment type="catalytic activity">
    <reaction evidence="1">
        <text>[E2 ubiquitin-conjugating enzyme]-S-ubiquitinyl-L-cysteine + [acceptor protein]-L-lysine = [E2 ubiquitin-conjugating enzyme]-L-cysteine + [acceptor protein]-N(6)-ubiquitinyl-L-lysine.</text>
        <dbReference type="EC" id="2.3.2.31"/>
    </reaction>
</comment>
<gene>
    <name evidence="10" type="ORF">POCULU_LOCUS3746</name>
</gene>
<keyword evidence="5" id="KW-0677">Repeat</keyword>
<keyword evidence="3" id="KW-0808">Transferase</keyword>
<sequence length="456" mass="52771">MQDSQDERDRSISVQLHLNEVHDVLERRKGKGIRKTDAEYALELHQEELRKYNTTIKDAVIAKSIQGAINTDWAIIQRLRQLELQEAADRRLALQLATGEDHVDYFADEYQEPDVDEFYINRPENHLPLGIPSSSSADLPRDIYPSPLSSLSSSPSSPSWLASHSFTPSAGPSTTPHTKSQLKQCNCCFEHRETHSLACMHNFCYPCLRQLFVKATTDETLMPVRCCGEEISIEVAERVLDDAELQAHLMKRLEVISEDKLYCPNPLCSTFIPLDGEADDIALCTACDSQICLDCRNYAHSGNCPEDPESAQIRELAIQEKWQECCRCHRIVDLYYGCNHMTCICRNEFCYECGEPWKSCDCPMWDEERLILTATERVRQAQPYLRGHYLADAVDDYRQRLEVEHACRHQWTRIQLDQAQPCANCWFMLKNYTFECRDCLLRVCFTCRYHRILYEE</sequence>
<dbReference type="GO" id="GO:0008270">
    <property type="term" value="F:zinc ion binding"/>
    <property type="evidence" value="ECO:0007669"/>
    <property type="project" value="UniProtKB-KW"/>
</dbReference>
<dbReference type="EMBL" id="CAJVPJ010000436">
    <property type="protein sequence ID" value="CAG8524448.1"/>
    <property type="molecule type" value="Genomic_DNA"/>
</dbReference>
<keyword evidence="4" id="KW-0479">Metal-binding</keyword>
<reference evidence="10" key="1">
    <citation type="submission" date="2021-06" db="EMBL/GenBank/DDBJ databases">
        <authorList>
            <person name="Kallberg Y."/>
            <person name="Tangrot J."/>
            <person name="Rosling A."/>
        </authorList>
    </citation>
    <scope>NUCLEOTIDE SEQUENCE</scope>
    <source>
        <strain evidence="10">IA702</strain>
    </source>
</reference>
<evidence type="ECO:0000313" key="11">
    <source>
        <dbReference type="Proteomes" id="UP000789572"/>
    </source>
</evidence>
<evidence type="ECO:0000256" key="5">
    <source>
        <dbReference type="ARBA" id="ARBA00022737"/>
    </source>
</evidence>
<dbReference type="InterPro" id="IPR017907">
    <property type="entry name" value="Znf_RING_CS"/>
</dbReference>
<dbReference type="AlphaFoldDB" id="A0A9N9FCZ2"/>
<evidence type="ECO:0000256" key="4">
    <source>
        <dbReference type="ARBA" id="ARBA00022723"/>
    </source>
</evidence>
<evidence type="ECO:0000256" key="7">
    <source>
        <dbReference type="ARBA" id="ARBA00022786"/>
    </source>
</evidence>
<evidence type="ECO:0000256" key="8">
    <source>
        <dbReference type="ARBA" id="ARBA00022833"/>
    </source>
</evidence>
<keyword evidence="11" id="KW-1185">Reference proteome</keyword>
<dbReference type="Proteomes" id="UP000789572">
    <property type="component" value="Unassembled WGS sequence"/>
</dbReference>
<dbReference type="GO" id="GO:0016567">
    <property type="term" value="P:protein ubiquitination"/>
    <property type="evidence" value="ECO:0007669"/>
    <property type="project" value="InterPro"/>
</dbReference>
<comment type="caution">
    <text evidence="10">The sequence shown here is derived from an EMBL/GenBank/DDBJ whole genome shotgun (WGS) entry which is preliminary data.</text>
</comment>
<dbReference type="SUPFAM" id="SSF57850">
    <property type="entry name" value="RING/U-box"/>
    <property type="match status" value="1"/>
</dbReference>
<dbReference type="Pfam" id="PF01485">
    <property type="entry name" value="IBR"/>
    <property type="match status" value="1"/>
</dbReference>
<dbReference type="InterPro" id="IPR002867">
    <property type="entry name" value="IBR_dom"/>
</dbReference>
<keyword evidence="8" id="KW-0862">Zinc</keyword>
<proteinExistence type="predicted"/>